<feature type="domain" description="PEP-utilising enzyme mobile" evidence="1">
    <location>
        <begin position="699"/>
        <end position="767"/>
    </location>
</feature>
<proteinExistence type="predicted"/>
<dbReference type="InterPro" id="IPR036637">
    <property type="entry name" value="Phosphohistidine_dom_sf"/>
</dbReference>
<evidence type="ECO:0000259" key="1">
    <source>
        <dbReference type="Pfam" id="PF00391"/>
    </source>
</evidence>
<evidence type="ECO:0000313" key="4">
    <source>
        <dbReference type="Proteomes" id="UP001623592"/>
    </source>
</evidence>
<dbReference type="Gene3D" id="3.30.1490.20">
    <property type="entry name" value="ATP-grasp fold, A domain"/>
    <property type="match status" value="1"/>
</dbReference>
<dbReference type="PANTHER" id="PTHR43615:SF1">
    <property type="entry name" value="PPDK_N DOMAIN-CONTAINING PROTEIN"/>
    <property type="match status" value="1"/>
</dbReference>
<dbReference type="Proteomes" id="UP001623592">
    <property type="component" value="Unassembled WGS sequence"/>
</dbReference>
<dbReference type="InterPro" id="IPR051549">
    <property type="entry name" value="PEP_Utilizing_Enz"/>
</dbReference>
<name>A0ABW8TFX7_9CLOT</name>
<dbReference type="InterPro" id="IPR008279">
    <property type="entry name" value="PEP-util_enz_mobile_dom"/>
</dbReference>
<evidence type="ECO:0000259" key="2">
    <source>
        <dbReference type="Pfam" id="PF01326"/>
    </source>
</evidence>
<dbReference type="SUPFAM" id="SSF52009">
    <property type="entry name" value="Phosphohistidine domain"/>
    <property type="match status" value="1"/>
</dbReference>
<dbReference type="PANTHER" id="PTHR43615">
    <property type="entry name" value="PHOSPHOENOLPYRUVATE SYNTHASE-RELATED"/>
    <property type="match status" value="1"/>
</dbReference>
<dbReference type="Pfam" id="PF00391">
    <property type="entry name" value="PEP-utilizers"/>
    <property type="match status" value="1"/>
</dbReference>
<keyword evidence="4" id="KW-1185">Reference proteome</keyword>
<dbReference type="RefSeq" id="WP_406787244.1">
    <property type="nucleotide sequence ID" value="NZ_JBJIAA010000006.1"/>
</dbReference>
<dbReference type="InterPro" id="IPR002192">
    <property type="entry name" value="PPDK_AMP/ATP-bd"/>
</dbReference>
<organism evidence="3 4">
    <name type="scientific">Clostridium neuense</name>
    <dbReference type="NCBI Taxonomy" id="1728934"/>
    <lineage>
        <taxon>Bacteria</taxon>
        <taxon>Bacillati</taxon>
        <taxon>Bacillota</taxon>
        <taxon>Clostridia</taxon>
        <taxon>Eubacteriales</taxon>
        <taxon>Clostridiaceae</taxon>
        <taxon>Clostridium</taxon>
    </lineage>
</organism>
<reference evidence="3 4" key="1">
    <citation type="submission" date="2024-11" db="EMBL/GenBank/DDBJ databases">
        <authorList>
            <person name="Heng Y.C."/>
            <person name="Lim A.C.H."/>
            <person name="Lee J.K.Y."/>
            <person name="Kittelmann S."/>
        </authorList>
    </citation>
    <scope>NUCLEOTIDE SEQUENCE [LARGE SCALE GENOMIC DNA]</scope>
    <source>
        <strain evidence="3 4">WILCCON 0114</strain>
    </source>
</reference>
<dbReference type="Gene3D" id="3.50.30.10">
    <property type="entry name" value="Phosphohistidine domain"/>
    <property type="match status" value="1"/>
</dbReference>
<comment type="caution">
    <text evidence="3">The sequence shown here is derived from an EMBL/GenBank/DDBJ whole genome shotgun (WGS) entry which is preliminary data.</text>
</comment>
<protein>
    <submittedName>
        <fullName evidence="3">PEP/pyruvate-binding domain-containing protein</fullName>
    </submittedName>
</protein>
<dbReference type="NCBIfam" id="NF004508">
    <property type="entry name" value="PRK05849.1"/>
    <property type="match status" value="1"/>
</dbReference>
<dbReference type="SUPFAM" id="SSF56059">
    <property type="entry name" value="Glutathione synthetase ATP-binding domain-like"/>
    <property type="match status" value="1"/>
</dbReference>
<sequence length="775" mass="88977">MVSFGTKSETLEYLSTVIVNAKIIPQIRLTVSEWINNSKKIISLVKEKNWIDLPLIVRSSSMSEDNSIHSLAGCFLSISNVIGENQICDAITKVIDSYKGLNLKDQVFIQPMLKKVRMSGVAFSKDPNSCGDYIVINYDDYTYTTDSVTSGKTNNLKTFYYYKHSKTVPNIDKNLLRVINLISELEALFSTDSLDIEFAFDDAYDLYLFQVRPLIVNLANETNKNKEFIYELRKKISQLNLRHPYLYGNKTIYGVMADWNPAEMIGIKPKPLALSLYKKIITDEIWAYQRNNYGYKNVIGFPLLIDFYGLPYIDLRISFNSFLPANLSKNLCEKLVDYYIDALIKHPNYHDKIEFKIVFSCYTFDTEKRLSKLLCKGFNKNECKELSESLQKLTNNIINGSNQLWKNDIKKIMELKDRRESIYNSNLDLISKIYWLLKDCSLYGALPFAGLARCGFIAIELLNSMVDNGILSQYEYQCFMKSLNTVSSNIRYDFNHISKQEFLNKYGHLRPGTYDILSSRYDENPELYFDWNTVSSKKNYDNANFELSSTQMTKIDKLLKAHNLNFNCTELFDFIKSSIEFREYSKFIFTHNLSDALSLFKQLSLENNFTAEDCSYANINCINELYSSSQNIRLTLANSINEGKKKYETTKQVILPSLIVNCDDVLAFHVPMSEPNFITQKSVISKIESINNSKQNLKNSILMIPNADPGYDWIFLHDIAGFITMYGGINSHMAIRAGELGIPAVIGAGETLYNKWSTANILKIDCANKQVTIIR</sequence>
<dbReference type="Pfam" id="PF01326">
    <property type="entry name" value="PPDK_N"/>
    <property type="match status" value="1"/>
</dbReference>
<evidence type="ECO:0000313" key="3">
    <source>
        <dbReference type="EMBL" id="MFL0250580.1"/>
    </source>
</evidence>
<feature type="domain" description="Pyruvate phosphate dikinase AMP/ATP-binding" evidence="2">
    <location>
        <begin position="15"/>
        <end position="224"/>
    </location>
</feature>
<dbReference type="InterPro" id="IPR013815">
    <property type="entry name" value="ATP_grasp_subdomain_1"/>
</dbReference>
<gene>
    <name evidence="3" type="ORF">ACJDT4_09120</name>
</gene>
<accession>A0ABW8TFX7</accession>
<dbReference type="Gene3D" id="3.30.470.20">
    <property type="entry name" value="ATP-grasp fold, B domain"/>
    <property type="match status" value="1"/>
</dbReference>
<dbReference type="EMBL" id="JBJIAA010000006">
    <property type="protein sequence ID" value="MFL0250580.1"/>
    <property type="molecule type" value="Genomic_DNA"/>
</dbReference>